<organism evidence="1 2">
    <name type="scientific">Castanea mollissima</name>
    <name type="common">Chinese chestnut</name>
    <dbReference type="NCBI Taxonomy" id="60419"/>
    <lineage>
        <taxon>Eukaryota</taxon>
        <taxon>Viridiplantae</taxon>
        <taxon>Streptophyta</taxon>
        <taxon>Embryophyta</taxon>
        <taxon>Tracheophyta</taxon>
        <taxon>Spermatophyta</taxon>
        <taxon>Magnoliopsida</taxon>
        <taxon>eudicotyledons</taxon>
        <taxon>Gunneridae</taxon>
        <taxon>Pentapetalae</taxon>
        <taxon>rosids</taxon>
        <taxon>fabids</taxon>
        <taxon>Fagales</taxon>
        <taxon>Fagaceae</taxon>
        <taxon>Castanea</taxon>
    </lineage>
</organism>
<sequence>MGTEVASSVNPLIISCLQQIREQNIPIVHQIRHQIQRPYIPKLHQIRHFHSSSPILTLPNSSGIGRRTVTIATSQCGGDGENDVVPEHNIEDLPSAFTGHIT</sequence>
<reference evidence="1" key="1">
    <citation type="submission" date="2020-03" db="EMBL/GenBank/DDBJ databases">
        <title>Castanea mollissima Vanexum genome sequencing.</title>
        <authorList>
            <person name="Staton M."/>
        </authorList>
    </citation>
    <scope>NUCLEOTIDE SEQUENCE</scope>
    <source>
        <tissue evidence="1">Leaf</tissue>
    </source>
</reference>
<name>A0A8J4R0S4_9ROSI</name>
<dbReference type="EMBL" id="JRKL02003340">
    <property type="protein sequence ID" value="KAF3955553.1"/>
    <property type="molecule type" value="Genomic_DNA"/>
</dbReference>
<dbReference type="Proteomes" id="UP000737018">
    <property type="component" value="Unassembled WGS sequence"/>
</dbReference>
<comment type="caution">
    <text evidence="1">The sequence shown here is derived from an EMBL/GenBank/DDBJ whole genome shotgun (WGS) entry which is preliminary data.</text>
</comment>
<evidence type="ECO:0000313" key="2">
    <source>
        <dbReference type="Proteomes" id="UP000737018"/>
    </source>
</evidence>
<gene>
    <name evidence="1" type="ORF">CMV_019236</name>
</gene>
<dbReference type="AlphaFoldDB" id="A0A8J4R0S4"/>
<accession>A0A8J4R0S4</accession>
<evidence type="ECO:0000313" key="1">
    <source>
        <dbReference type="EMBL" id="KAF3955553.1"/>
    </source>
</evidence>
<keyword evidence="2" id="KW-1185">Reference proteome</keyword>
<protein>
    <submittedName>
        <fullName evidence="1">Uncharacterized protein</fullName>
    </submittedName>
</protein>
<dbReference type="OrthoDB" id="1736998at2759"/>
<proteinExistence type="predicted"/>